<keyword evidence="1" id="KW-0472">Membrane</keyword>
<feature type="transmembrane region" description="Helical" evidence="1">
    <location>
        <begin position="35"/>
        <end position="54"/>
    </location>
</feature>
<reference evidence="5" key="2">
    <citation type="submission" date="2016-09" db="EMBL/GenBank/DDBJ databases">
        <authorList>
            <person name="Chen S."/>
            <person name="Walker E."/>
        </authorList>
    </citation>
    <scope>NUCLEOTIDE SEQUENCE [LARGE SCALE GENOMIC DNA]</scope>
    <source>
        <strain evidence="5">MSU</strain>
    </source>
</reference>
<dbReference type="Pfam" id="PF13239">
    <property type="entry name" value="2TM"/>
    <property type="match status" value="1"/>
</dbReference>
<dbReference type="AlphaFoldDB" id="A0A1S1J6A5"/>
<reference evidence="3" key="1">
    <citation type="submission" date="2016-09" db="EMBL/GenBank/DDBJ databases">
        <authorList>
            <person name="Capua I."/>
            <person name="De Benedictis P."/>
            <person name="Joannis T."/>
            <person name="Lombin L.H."/>
            <person name="Cattoli G."/>
        </authorList>
    </citation>
    <scope>NUCLEOTIDE SEQUENCE [LARGE SCALE GENOMIC DNA]</scope>
    <source>
        <strain evidence="3">MSU</strain>
    </source>
</reference>
<feature type="transmembrane region" description="Helical" evidence="1">
    <location>
        <begin position="74"/>
        <end position="98"/>
    </location>
</feature>
<accession>A0A1S1J6A5</accession>
<evidence type="ECO:0000313" key="6">
    <source>
        <dbReference type="Proteomes" id="UP000198319"/>
    </source>
</evidence>
<keyword evidence="1" id="KW-1133">Transmembrane helix</keyword>
<dbReference type="Proteomes" id="UP000180252">
    <property type="component" value="Unassembled WGS sequence"/>
</dbReference>
<name>A0A1S1J6A5_9FLAO</name>
<dbReference type="STRING" id="1278819.BHE19_10385"/>
<reference evidence="4 6" key="3">
    <citation type="submission" date="2016-11" db="EMBL/GenBank/DDBJ databases">
        <title>Whole genomes of Flavobacteriaceae.</title>
        <authorList>
            <person name="Stine C."/>
            <person name="Li C."/>
            <person name="Tadesse D."/>
        </authorList>
    </citation>
    <scope>NUCLEOTIDE SEQUENCE [LARGE SCALE GENOMIC DNA]</scope>
    <source>
        <strain evidence="4 6">ATCC BAA-2541</strain>
    </source>
</reference>
<keyword evidence="1" id="KW-0812">Transmembrane</keyword>
<gene>
    <name evidence="4" type="ORF">B0A71_18910</name>
    <name evidence="3" type="ORF">BHE19_10385</name>
</gene>
<keyword evidence="6" id="KW-1185">Reference proteome</keyword>
<sequence length="123" mass="14925">MRRYRRDRYEVYRDEISTDESYNLAYRKVKKIKGFYTHLKVYLIVNAIIIVSNLNRDYFSHSVYENGLLDWRTYSTAICWGVALAIHAFTVFGPDIFFSSEWEQKKIQKYMEREAQNNNTKWQ</sequence>
<dbReference type="Proteomes" id="UP000198319">
    <property type="component" value="Unassembled WGS sequence"/>
</dbReference>
<proteinExistence type="predicted"/>
<evidence type="ECO:0000259" key="2">
    <source>
        <dbReference type="Pfam" id="PF13239"/>
    </source>
</evidence>
<dbReference type="InterPro" id="IPR025698">
    <property type="entry name" value="2TM_dom"/>
</dbReference>
<evidence type="ECO:0000313" key="3">
    <source>
        <dbReference type="EMBL" id="OHT45104.1"/>
    </source>
</evidence>
<dbReference type="EMBL" id="MUHG01000028">
    <property type="protein sequence ID" value="OXB16544.1"/>
    <property type="molecule type" value="Genomic_DNA"/>
</dbReference>
<organism evidence="3 5">
    <name type="scientific">Flavobacterium tructae</name>
    <dbReference type="NCBI Taxonomy" id="1114873"/>
    <lineage>
        <taxon>Bacteria</taxon>
        <taxon>Pseudomonadati</taxon>
        <taxon>Bacteroidota</taxon>
        <taxon>Flavobacteriia</taxon>
        <taxon>Flavobacteriales</taxon>
        <taxon>Flavobacteriaceae</taxon>
        <taxon>Flavobacterium</taxon>
    </lineage>
</organism>
<dbReference type="RefSeq" id="WP_070907419.1">
    <property type="nucleotide sequence ID" value="NZ_MIKE01000023.1"/>
</dbReference>
<evidence type="ECO:0000313" key="5">
    <source>
        <dbReference type="Proteomes" id="UP000180252"/>
    </source>
</evidence>
<protein>
    <recommendedName>
        <fullName evidence="2">2TM domain-containing protein</fullName>
    </recommendedName>
</protein>
<evidence type="ECO:0000256" key="1">
    <source>
        <dbReference type="SAM" id="Phobius"/>
    </source>
</evidence>
<dbReference type="OrthoDB" id="1495672at2"/>
<feature type="domain" description="2TM" evidence="2">
    <location>
        <begin position="25"/>
        <end position="112"/>
    </location>
</feature>
<evidence type="ECO:0000313" key="4">
    <source>
        <dbReference type="EMBL" id="OXB16544.1"/>
    </source>
</evidence>
<dbReference type="EMBL" id="MIKE01000023">
    <property type="protein sequence ID" value="OHT45104.1"/>
    <property type="molecule type" value="Genomic_DNA"/>
</dbReference>
<comment type="caution">
    <text evidence="3">The sequence shown here is derived from an EMBL/GenBank/DDBJ whole genome shotgun (WGS) entry which is preliminary data.</text>
</comment>